<keyword evidence="1" id="KW-0813">Transport</keyword>
<dbReference type="AlphaFoldDB" id="A0A2S1L8M3"/>
<name>A0A2S1L8M3_9FLAO</name>
<reference evidence="6 7" key="1">
    <citation type="submission" date="2017-04" db="EMBL/GenBank/DDBJ databases">
        <title>Compelte genome sequence of WV33.</title>
        <authorList>
            <person name="Lee P.C."/>
        </authorList>
    </citation>
    <scope>NUCLEOTIDE SEQUENCE [LARGE SCALE GENOMIC DNA]</scope>
    <source>
        <strain evidence="6 7">WV33</strain>
    </source>
</reference>
<evidence type="ECO:0000256" key="1">
    <source>
        <dbReference type="ARBA" id="ARBA00022448"/>
    </source>
</evidence>
<keyword evidence="2 5" id="KW-0349">Heme</keyword>
<dbReference type="Proteomes" id="UP000244527">
    <property type="component" value="Chromosome"/>
</dbReference>
<dbReference type="Gene3D" id="1.10.490.10">
    <property type="entry name" value="Globins"/>
    <property type="match status" value="1"/>
</dbReference>
<dbReference type="GO" id="GO:0020037">
    <property type="term" value="F:heme binding"/>
    <property type="evidence" value="ECO:0007669"/>
    <property type="project" value="InterPro"/>
</dbReference>
<dbReference type="SUPFAM" id="SSF46458">
    <property type="entry name" value="Globin-like"/>
    <property type="match status" value="1"/>
</dbReference>
<gene>
    <name evidence="6" type="ORF">FFWV33_00485</name>
</gene>
<dbReference type="CDD" id="cd08916">
    <property type="entry name" value="TrHb3_P"/>
    <property type="match status" value="1"/>
</dbReference>
<dbReference type="OrthoDB" id="25954at2"/>
<proteinExistence type="predicted"/>
<dbReference type="Pfam" id="PF01152">
    <property type="entry name" value="Bac_globin"/>
    <property type="match status" value="1"/>
</dbReference>
<dbReference type="EMBL" id="CP020918">
    <property type="protein sequence ID" value="AWG20100.1"/>
    <property type="molecule type" value="Genomic_DNA"/>
</dbReference>
<evidence type="ECO:0000256" key="5">
    <source>
        <dbReference type="PIRSR" id="PIRSR601486-1"/>
    </source>
</evidence>
<dbReference type="InterPro" id="IPR012292">
    <property type="entry name" value="Globin/Proto"/>
</dbReference>
<dbReference type="KEGG" id="ffa:FFWV33_00485"/>
<evidence type="ECO:0000256" key="4">
    <source>
        <dbReference type="ARBA" id="ARBA00023004"/>
    </source>
</evidence>
<feature type="binding site" description="distal binding residue" evidence="5">
    <location>
        <position position="45"/>
    </location>
    <ligand>
        <name>heme</name>
        <dbReference type="ChEBI" id="CHEBI:30413"/>
    </ligand>
    <ligandPart>
        <name>Fe</name>
        <dbReference type="ChEBI" id="CHEBI:18248"/>
    </ligandPart>
</feature>
<evidence type="ECO:0000256" key="3">
    <source>
        <dbReference type="ARBA" id="ARBA00022723"/>
    </source>
</evidence>
<dbReference type="GO" id="GO:0019825">
    <property type="term" value="F:oxygen binding"/>
    <property type="evidence" value="ECO:0007669"/>
    <property type="project" value="InterPro"/>
</dbReference>
<accession>A0A2S1L8M3</accession>
<evidence type="ECO:0000313" key="7">
    <source>
        <dbReference type="Proteomes" id="UP000244527"/>
    </source>
</evidence>
<keyword evidence="3 5" id="KW-0479">Metal-binding</keyword>
<evidence type="ECO:0000256" key="2">
    <source>
        <dbReference type="ARBA" id="ARBA00022617"/>
    </source>
</evidence>
<dbReference type="RefSeq" id="WP_108739069.1">
    <property type="nucleotide sequence ID" value="NZ_CP020918.1"/>
</dbReference>
<dbReference type="InterPro" id="IPR001486">
    <property type="entry name" value="Hemoglobin_trunc"/>
</dbReference>
<evidence type="ECO:0000313" key="6">
    <source>
        <dbReference type="EMBL" id="AWG20100.1"/>
    </source>
</evidence>
<dbReference type="GO" id="GO:0046872">
    <property type="term" value="F:metal ion binding"/>
    <property type="evidence" value="ECO:0007669"/>
    <property type="project" value="UniProtKB-KW"/>
</dbReference>
<keyword evidence="4 5" id="KW-0408">Iron</keyword>
<sequence>MNHLTDIKTLDDIKLLVNTFYAKVQKDELIGPIFNDKIRDRWPEHLEKMYGFWQTILLEVHSYSGSPFPPHKHLPVEKEHFNEWMAIFTETVDTLFQGPIADEAKFRAKNMADMFHYKINYFREAAQNNNLKK</sequence>
<protein>
    <submittedName>
        <fullName evidence="6">Globin</fullName>
    </submittedName>
</protein>
<dbReference type="InterPro" id="IPR009050">
    <property type="entry name" value="Globin-like_sf"/>
</dbReference>
<organism evidence="6 7">
    <name type="scientific">Flavobacterium faecale</name>
    <dbReference type="NCBI Taxonomy" id="1355330"/>
    <lineage>
        <taxon>Bacteria</taxon>
        <taxon>Pseudomonadati</taxon>
        <taxon>Bacteroidota</taxon>
        <taxon>Flavobacteriia</taxon>
        <taxon>Flavobacteriales</taxon>
        <taxon>Flavobacteriaceae</taxon>
        <taxon>Flavobacterium</taxon>
    </lineage>
</organism>
<keyword evidence="7" id="KW-1185">Reference proteome</keyword>